<feature type="repeat" description="PPR" evidence="3">
    <location>
        <begin position="763"/>
        <end position="797"/>
    </location>
</feature>
<feature type="domain" description="DYW" evidence="4">
    <location>
        <begin position="943"/>
        <end position="1035"/>
    </location>
</feature>
<evidence type="ECO:0000256" key="2">
    <source>
        <dbReference type="ARBA" id="ARBA00022737"/>
    </source>
</evidence>
<feature type="repeat" description="PPR" evidence="3">
    <location>
        <begin position="525"/>
        <end position="559"/>
    </location>
</feature>
<accession>A0AAF0X1M5</accession>
<dbReference type="InterPro" id="IPR046849">
    <property type="entry name" value="E2_motif"/>
</dbReference>
<dbReference type="InterPro" id="IPR002885">
    <property type="entry name" value="PPR_rpt"/>
</dbReference>
<dbReference type="Pfam" id="PF14432">
    <property type="entry name" value="DYW_deaminase"/>
    <property type="match status" value="1"/>
</dbReference>
<dbReference type="InterPro" id="IPR032867">
    <property type="entry name" value="DYW_dom"/>
</dbReference>
<feature type="repeat" description="PPR" evidence="3">
    <location>
        <begin position="424"/>
        <end position="458"/>
    </location>
</feature>
<feature type="repeat" description="PPR" evidence="3">
    <location>
        <begin position="728"/>
        <end position="762"/>
    </location>
</feature>
<name>A0AAF0X1M5_DAUCS</name>
<dbReference type="GO" id="GO:0008270">
    <property type="term" value="F:zinc ion binding"/>
    <property type="evidence" value="ECO:0007669"/>
    <property type="project" value="InterPro"/>
</dbReference>
<evidence type="ECO:0000313" key="6">
    <source>
        <dbReference type="Proteomes" id="UP000077755"/>
    </source>
</evidence>
<keyword evidence="6" id="KW-1185">Reference proteome</keyword>
<dbReference type="Pfam" id="PF20430">
    <property type="entry name" value="Eplus_motif"/>
    <property type="match status" value="1"/>
</dbReference>
<dbReference type="AlphaFoldDB" id="A0AAF0X1M5"/>
<evidence type="ECO:0000256" key="3">
    <source>
        <dbReference type="PROSITE-ProRule" id="PRU00708"/>
    </source>
</evidence>
<dbReference type="PANTHER" id="PTHR47926">
    <property type="entry name" value="PENTATRICOPEPTIDE REPEAT-CONTAINING PROTEIN"/>
    <property type="match status" value="1"/>
</dbReference>
<evidence type="ECO:0000313" key="5">
    <source>
        <dbReference type="EMBL" id="WOG99897.1"/>
    </source>
</evidence>
<keyword evidence="2" id="KW-0677">Repeat</keyword>
<dbReference type="InterPro" id="IPR011990">
    <property type="entry name" value="TPR-like_helical_dom_sf"/>
</dbReference>
<dbReference type="PROSITE" id="PS51375">
    <property type="entry name" value="PPR"/>
    <property type="match status" value="8"/>
</dbReference>
<dbReference type="FunFam" id="1.25.40.10:FF:000073">
    <property type="entry name" value="Pentatricopeptide repeat-containing protein chloroplastic"/>
    <property type="match status" value="2"/>
</dbReference>
<dbReference type="Pfam" id="PF20431">
    <property type="entry name" value="E_motif"/>
    <property type="match status" value="1"/>
</dbReference>
<evidence type="ECO:0000259" key="4">
    <source>
        <dbReference type="Pfam" id="PF14432"/>
    </source>
</evidence>
<feature type="repeat" description="PPR" evidence="3">
    <location>
        <begin position="222"/>
        <end position="256"/>
    </location>
</feature>
<dbReference type="FunFam" id="1.25.40.10:FF:000381">
    <property type="entry name" value="Pentatricopeptide repeat-containing protein"/>
    <property type="match status" value="2"/>
</dbReference>
<dbReference type="Pfam" id="PF01535">
    <property type="entry name" value="PPR"/>
    <property type="match status" value="6"/>
</dbReference>
<dbReference type="Gene3D" id="1.25.40.10">
    <property type="entry name" value="Tetratricopeptide repeat domain"/>
    <property type="match status" value="7"/>
</dbReference>
<feature type="repeat" description="PPR" evidence="3">
    <location>
        <begin position="292"/>
        <end position="326"/>
    </location>
</feature>
<protein>
    <recommendedName>
        <fullName evidence="4">DYW domain-containing protein</fullName>
    </recommendedName>
</protein>
<organism evidence="5 6">
    <name type="scientific">Daucus carota subsp. sativus</name>
    <name type="common">Carrot</name>
    <dbReference type="NCBI Taxonomy" id="79200"/>
    <lineage>
        <taxon>Eukaryota</taxon>
        <taxon>Viridiplantae</taxon>
        <taxon>Streptophyta</taxon>
        <taxon>Embryophyta</taxon>
        <taxon>Tracheophyta</taxon>
        <taxon>Spermatophyta</taxon>
        <taxon>Magnoliopsida</taxon>
        <taxon>eudicotyledons</taxon>
        <taxon>Gunneridae</taxon>
        <taxon>Pentapetalae</taxon>
        <taxon>asterids</taxon>
        <taxon>campanulids</taxon>
        <taxon>Apiales</taxon>
        <taxon>Apiaceae</taxon>
        <taxon>Apioideae</taxon>
        <taxon>Scandiceae</taxon>
        <taxon>Daucinae</taxon>
        <taxon>Daucus</taxon>
        <taxon>Daucus sect. Daucus</taxon>
    </lineage>
</organism>
<dbReference type="GO" id="GO:0003723">
    <property type="term" value="F:RNA binding"/>
    <property type="evidence" value="ECO:0007669"/>
    <property type="project" value="InterPro"/>
</dbReference>
<reference evidence="5" key="1">
    <citation type="journal article" date="2016" name="Nat. Genet.">
        <title>A high-quality carrot genome assembly provides new insights into carotenoid accumulation and asterid genome evolution.</title>
        <authorList>
            <person name="Iorizzo M."/>
            <person name="Ellison S."/>
            <person name="Senalik D."/>
            <person name="Zeng P."/>
            <person name="Satapoomin P."/>
            <person name="Huang J."/>
            <person name="Bowman M."/>
            <person name="Iovene M."/>
            <person name="Sanseverino W."/>
            <person name="Cavagnaro P."/>
            <person name="Yildiz M."/>
            <person name="Macko-Podgorni A."/>
            <person name="Moranska E."/>
            <person name="Grzebelus E."/>
            <person name="Grzebelus D."/>
            <person name="Ashrafi H."/>
            <person name="Zheng Z."/>
            <person name="Cheng S."/>
            <person name="Spooner D."/>
            <person name="Van Deynze A."/>
            <person name="Simon P."/>
        </authorList>
    </citation>
    <scope>NUCLEOTIDE SEQUENCE</scope>
    <source>
        <tissue evidence="5">Leaf</tissue>
    </source>
</reference>
<dbReference type="FunFam" id="1.25.40.10:FF:000031">
    <property type="entry name" value="Pentatricopeptide repeat-containing protein mitochondrial"/>
    <property type="match status" value="1"/>
</dbReference>
<dbReference type="InterPro" id="IPR046960">
    <property type="entry name" value="PPR_At4g14850-like_plant"/>
</dbReference>
<evidence type="ECO:0000256" key="1">
    <source>
        <dbReference type="ARBA" id="ARBA00006643"/>
    </source>
</evidence>
<dbReference type="InterPro" id="IPR046848">
    <property type="entry name" value="E_motif"/>
</dbReference>
<dbReference type="EMBL" id="CP093347">
    <property type="protein sequence ID" value="WOG99897.1"/>
    <property type="molecule type" value="Genomic_DNA"/>
</dbReference>
<feature type="repeat" description="PPR" evidence="3">
    <location>
        <begin position="121"/>
        <end position="155"/>
    </location>
</feature>
<comment type="similarity">
    <text evidence="1">Belongs to the PPR family. PCMP-H subfamily.</text>
</comment>
<sequence length="1035" mass="115488">MVHSLATKLTRCCKTNLWPLKKSYTTSSSSLALAITHYNVQPTILLIQCLAEYPNPQISSFLQNGFSRITTRAVGLALHGFIIKLSYDLGVFKTNTLMNMYSKFGNLEAVRYLFDQMPERNEASWSTMISAYVKMGFYLDAIKLFDEMRFEGFGVSGYVVASVFTACNRSLDMVCEGLQVHGLVVKNGLCSVFVSTSLLHFYGVYGLGCEARRLFEEMPERNVVSWTALMVGYSGSGDFVEVINAFKHMRVSGVDCNQNTFSSVISACGSLENRLLGYQVHGNVIKFGLDEDLSVSNSLVSMFGNFGEAQEAWNVFDHMNERDTISWNSVISAFAHNLMHEEALECFYLMRHDHNDFDATTLSTLSSVCGTVNSLKWGKRVHGLAVKSGLESNICVCNTLLTMYSEAGRCGDMEDLFKAMPERNLISWNSMMASYVQEGRQWDTLKVLNKLLQMGIKLNHVTFASAVAACSDPDFLVEGKAVHALVLVAGLHNNLIVGNALVNMYGKCGMMWEAKQIFQMMPERDLVTWNALIGSYAENEEPGQAMKLFISMRKEGMHANYITMINILAACSTPIDLLNHGMPLHGHSVFTGFICDDYVKNSLITMYAKSGDLKSSNSIFNGWGCRTSVTWNAMVAANAHHGHGEEAFKLFVMMQRAKVDLDEFSFSAVLAATASLAILEEGQQLHGSTIKHGFDSSLYVTNATMDMYGKCGEMNDVLKLLPETYNRSRLSWNILISVFSRHGSFQEARQSFHEMTCLGVKPDHVTFVSLLSACSHGGLVDEGLAYFASMTQDFGVPVAIEHCVCIIDLLGRTGRLAEAEAFIQKMPVPPNDYVWRSLLAASRIHGNVDLGRKAAKHLLETDPSDDSAYVLYSNVCATSGRWEDVQNLRGEMDFKKVKKKPACSWVKLRNKVSSFAIGDRSHPQTEQIYAKLGELEKKIKEAGYIADTSFALHDTDEEQKEHSLWNHSERLALAYGLISTTEGSTLRIFKNLRVCCDCHAVYKFVSSIVNRQIMLRDPYRFHHFDGGKCSCGDYW</sequence>
<dbReference type="GO" id="GO:0009451">
    <property type="term" value="P:RNA modification"/>
    <property type="evidence" value="ECO:0007669"/>
    <property type="project" value="InterPro"/>
</dbReference>
<dbReference type="FunFam" id="1.25.40.10:FF:000366">
    <property type="entry name" value="Pentatricopeptide (PPR) repeat-containing protein"/>
    <property type="match status" value="1"/>
</dbReference>
<dbReference type="Proteomes" id="UP000077755">
    <property type="component" value="Chromosome 5"/>
</dbReference>
<proteinExistence type="inferred from homology"/>
<gene>
    <name evidence="5" type="ORF">DCAR_0519253</name>
</gene>
<dbReference type="Pfam" id="PF13041">
    <property type="entry name" value="PPR_2"/>
    <property type="match status" value="4"/>
</dbReference>
<dbReference type="NCBIfam" id="TIGR00756">
    <property type="entry name" value="PPR"/>
    <property type="match status" value="7"/>
</dbReference>
<reference evidence="5" key="2">
    <citation type="submission" date="2022-03" db="EMBL/GenBank/DDBJ databases">
        <title>Draft title - Genomic analysis of global carrot germplasm unveils the trajectory of domestication and the origin of high carotenoid orange carrot.</title>
        <authorList>
            <person name="Iorizzo M."/>
            <person name="Ellison S."/>
            <person name="Senalik D."/>
            <person name="Macko-Podgorni A."/>
            <person name="Grzebelus D."/>
            <person name="Bostan H."/>
            <person name="Rolling W."/>
            <person name="Curaba J."/>
            <person name="Simon P."/>
        </authorList>
    </citation>
    <scope>NUCLEOTIDE SEQUENCE</scope>
    <source>
        <tissue evidence="5">Leaf</tissue>
    </source>
</reference>
<feature type="repeat" description="PPR" evidence="3">
    <location>
        <begin position="627"/>
        <end position="661"/>
    </location>
</feature>
<dbReference type="PANTHER" id="PTHR47926:SF506">
    <property type="entry name" value="TETRATRICOPEPTIDE REPEAT-LIKE SUPERFAMILY PROTEIN ISOFORM 1"/>
    <property type="match status" value="1"/>
</dbReference>
<dbReference type="KEGG" id="dcr:108220592"/>